<feature type="transmembrane region" description="Helical" evidence="6">
    <location>
        <begin position="17"/>
        <end position="37"/>
    </location>
</feature>
<keyword evidence="5 6" id="KW-0472">Membrane</keyword>
<dbReference type="GO" id="GO:0022857">
    <property type="term" value="F:transmembrane transporter activity"/>
    <property type="evidence" value="ECO:0007669"/>
    <property type="project" value="InterPro"/>
</dbReference>
<gene>
    <name evidence="8" type="ORF">TSPGSL018_17554</name>
</gene>
<dbReference type="PANTHER" id="PTHR31218">
    <property type="entry name" value="WAT1-RELATED PROTEIN"/>
    <property type="match status" value="1"/>
</dbReference>
<feature type="transmembrane region" description="Helical" evidence="6">
    <location>
        <begin position="244"/>
        <end position="263"/>
    </location>
</feature>
<comment type="similarity">
    <text evidence="2 6">Belongs to the drug/metabolite transporter (DMT) superfamily. Plant drug/metabolite exporter (P-DME) (TC 2.A.7.4) family.</text>
</comment>
<keyword evidence="4 6" id="KW-1133">Transmembrane helix</keyword>
<name>A0A061RX60_9CHLO</name>
<evidence type="ECO:0000313" key="8">
    <source>
        <dbReference type="EMBL" id="JAC77487.1"/>
    </source>
</evidence>
<sequence>MGILPPQDFSRSHLFRVYSALAAVQVILCIGAAYLKLSLSRATADDSPFPPVIFALFREAIAAVPLLALSRSLGGTWFPGRSKVDAFRFALLGFFLFVNQLFFLYGVDLSGVVVATCMQPSIPVFTAGFALVLRMEPYSSTKVFGIFLAAAGATCMVLGSSSGAQGSGDSLRGWRGAVGCACLVINCASMAGYYLVAKRLLARFHSSTVTAWAYVVAAACMLSVALATVPRGRWALPSQAVGPLLYWALVCSVLGYLTITWAASRLPASRVAAFQCLQPIAGTLIGWAALGERLTPWDLGAAGIVGGLALVVRAEEPSAAAAAAGDKDALLPSGRVCDTPD</sequence>
<proteinExistence type="inferred from homology"/>
<evidence type="ECO:0000256" key="4">
    <source>
        <dbReference type="ARBA" id="ARBA00022989"/>
    </source>
</evidence>
<feature type="transmembrane region" description="Helical" evidence="6">
    <location>
        <begin position="176"/>
        <end position="197"/>
    </location>
</feature>
<feature type="transmembrane region" description="Helical" evidence="6">
    <location>
        <begin position="209"/>
        <end position="229"/>
    </location>
</feature>
<feature type="domain" description="EamA" evidence="7">
    <location>
        <begin position="179"/>
        <end position="312"/>
    </location>
</feature>
<dbReference type="InterPro" id="IPR000620">
    <property type="entry name" value="EamA_dom"/>
</dbReference>
<evidence type="ECO:0000256" key="5">
    <source>
        <dbReference type="ARBA" id="ARBA00023136"/>
    </source>
</evidence>
<evidence type="ECO:0000256" key="3">
    <source>
        <dbReference type="ARBA" id="ARBA00022692"/>
    </source>
</evidence>
<dbReference type="GO" id="GO:0016020">
    <property type="term" value="C:membrane"/>
    <property type="evidence" value="ECO:0007669"/>
    <property type="project" value="UniProtKB-SubCell"/>
</dbReference>
<dbReference type="EMBL" id="GBEZ01008016">
    <property type="protein sequence ID" value="JAC77487.1"/>
    <property type="molecule type" value="Transcribed_RNA"/>
</dbReference>
<evidence type="ECO:0000259" key="7">
    <source>
        <dbReference type="Pfam" id="PF00892"/>
    </source>
</evidence>
<dbReference type="AlphaFoldDB" id="A0A061RX60"/>
<dbReference type="InterPro" id="IPR030184">
    <property type="entry name" value="WAT1-related"/>
</dbReference>
<dbReference type="Pfam" id="PF00892">
    <property type="entry name" value="EamA"/>
    <property type="match status" value="2"/>
</dbReference>
<reference evidence="8" key="1">
    <citation type="submission" date="2014-05" db="EMBL/GenBank/DDBJ databases">
        <title>The transcriptome of the halophilic microalga Tetraselmis sp. GSL018 isolated from the Great Salt Lake, Utah.</title>
        <authorList>
            <person name="Jinkerson R.E."/>
            <person name="D'Adamo S."/>
            <person name="Posewitz M.C."/>
        </authorList>
    </citation>
    <scope>NUCLEOTIDE SEQUENCE</scope>
    <source>
        <strain evidence="8">GSL018</strain>
    </source>
</reference>
<feature type="transmembrane region" description="Helical" evidence="6">
    <location>
        <begin position="89"/>
        <end position="107"/>
    </location>
</feature>
<feature type="transmembrane region" description="Helical" evidence="6">
    <location>
        <begin position="113"/>
        <end position="133"/>
    </location>
</feature>
<organism evidence="8">
    <name type="scientific">Tetraselmis sp. GSL018</name>
    <dbReference type="NCBI Taxonomy" id="582737"/>
    <lineage>
        <taxon>Eukaryota</taxon>
        <taxon>Viridiplantae</taxon>
        <taxon>Chlorophyta</taxon>
        <taxon>core chlorophytes</taxon>
        <taxon>Chlorodendrophyceae</taxon>
        <taxon>Chlorodendrales</taxon>
        <taxon>Chlorodendraceae</taxon>
        <taxon>Tetraselmis</taxon>
    </lineage>
</organism>
<evidence type="ECO:0000256" key="6">
    <source>
        <dbReference type="RuleBase" id="RU363077"/>
    </source>
</evidence>
<comment type="subcellular location">
    <subcellularLocation>
        <location evidence="1 6">Membrane</location>
        <topology evidence="1 6">Multi-pass membrane protein</topology>
    </subcellularLocation>
</comment>
<dbReference type="InterPro" id="IPR037185">
    <property type="entry name" value="EmrE-like"/>
</dbReference>
<dbReference type="SUPFAM" id="SSF103481">
    <property type="entry name" value="Multidrug resistance efflux transporter EmrE"/>
    <property type="match status" value="2"/>
</dbReference>
<evidence type="ECO:0000256" key="2">
    <source>
        <dbReference type="ARBA" id="ARBA00007635"/>
    </source>
</evidence>
<feature type="transmembrane region" description="Helical" evidence="6">
    <location>
        <begin position="49"/>
        <end position="69"/>
    </location>
</feature>
<feature type="domain" description="EamA" evidence="7">
    <location>
        <begin position="49"/>
        <end position="157"/>
    </location>
</feature>
<feature type="transmembrane region" description="Helical" evidence="6">
    <location>
        <begin position="145"/>
        <end position="164"/>
    </location>
</feature>
<protein>
    <recommendedName>
        <fullName evidence="6">WAT1-related protein</fullName>
    </recommendedName>
</protein>
<accession>A0A061RX60</accession>
<evidence type="ECO:0000256" key="1">
    <source>
        <dbReference type="ARBA" id="ARBA00004141"/>
    </source>
</evidence>
<keyword evidence="3 6" id="KW-0812">Transmembrane</keyword>